<comment type="caution">
    <text evidence="1">The sequence shown here is derived from an EMBL/GenBank/DDBJ whole genome shotgun (WGS) entry which is preliminary data.</text>
</comment>
<sequence>MRRDGKVDNNNMLNINLWFLLSMSDRDIPMGHSPRGNPPDVEWEPYFCVLNQLDQTFTSYRSEEMSLFMSNKYQMSN</sequence>
<evidence type="ECO:0000313" key="2">
    <source>
        <dbReference type="Proteomes" id="UP000094527"/>
    </source>
</evidence>
<keyword evidence="2" id="KW-1185">Reference proteome</keyword>
<organism evidence="1 2">
    <name type="scientific">Orchesella cincta</name>
    <name type="common">Springtail</name>
    <name type="synonym">Podura cincta</name>
    <dbReference type="NCBI Taxonomy" id="48709"/>
    <lineage>
        <taxon>Eukaryota</taxon>
        <taxon>Metazoa</taxon>
        <taxon>Ecdysozoa</taxon>
        <taxon>Arthropoda</taxon>
        <taxon>Hexapoda</taxon>
        <taxon>Collembola</taxon>
        <taxon>Entomobryomorpha</taxon>
        <taxon>Entomobryoidea</taxon>
        <taxon>Orchesellidae</taxon>
        <taxon>Orchesellinae</taxon>
        <taxon>Orchesella</taxon>
    </lineage>
</organism>
<dbReference type="OrthoDB" id="6435470at2759"/>
<name>A0A1D2MP31_ORCCI</name>
<dbReference type="EMBL" id="LJIJ01000749">
    <property type="protein sequence ID" value="ODM94797.1"/>
    <property type="molecule type" value="Genomic_DNA"/>
</dbReference>
<protein>
    <submittedName>
        <fullName evidence="1">Putative Ras GTPase-activating protein</fullName>
    </submittedName>
</protein>
<reference evidence="1 2" key="1">
    <citation type="journal article" date="2016" name="Genome Biol. Evol.">
        <title>Gene Family Evolution Reflects Adaptation to Soil Environmental Stressors in the Genome of the Collembolan Orchesella cincta.</title>
        <authorList>
            <person name="Faddeeva-Vakhrusheva A."/>
            <person name="Derks M.F."/>
            <person name="Anvar S.Y."/>
            <person name="Agamennone V."/>
            <person name="Suring W."/>
            <person name="Smit S."/>
            <person name="van Straalen N.M."/>
            <person name="Roelofs D."/>
        </authorList>
    </citation>
    <scope>NUCLEOTIDE SEQUENCE [LARGE SCALE GENOMIC DNA]</scope>
    <source>
        <tissue evidence="1">Mixed pool</tissue>
    </source>
</reference>
<proteinExistence type="predicted"/>
<dbReference type="AlphaFoldDB" id="A0A1D2MP31"/>
<evidence type="ECO:0000313" key="1">
    <source>
        <dbReference type="EMBL" id="ODM94797.1"/>
    </source>
</evidence>
<dbReference type="Proteomes" id="UP000094527">
    <property type="component" value="Unassembled WGS sequence"/>
</dbReference>
<gene>
    <name evidence="1" type="ORF">Ocin01_11884</name>
</gene>
<accession>A0A1D2MP31</accession>